<dbReference type="STRING" id="1605367.AFM12_08215"/>
<dbReference type="PANTHER" id="PTHR43477">
    <property type="entry name" value="DIHYDROANTICAPSIN 7-DEHYDROGENASE"/>
    <property type="match status" value="1"/>
</dbReference>
<organism evidence="3 4">
    <name type="scientific">Jiulongibacter sediminis</name>
    <dbReference type="NCBI Taxonomy" id="1605367"/>
    <lineage>
        <taxon>Bacteria</taxon>
        <taxon>Pseudomonadati</taxon>
        <taxon>Bacteroidota</taxon>
        <taxon>Cytophagia</taxon>
        <taxon>Cytophagales</taxon>
        <taxon>Leadbetterellaceae</taxon>
        <taxon>Jiulongibacter</taxon>
    </lineage>
</organism>
<dbReference type="EMBL" id="LGTQ01000006">
    <property type="protein sequence ID" value="KPM48586.1"/>
    <property type="molecule type" value="Genomic_DNA"/>
</dbReference>
<name>A0A0P7C803_9BACT</name>
<keyword evidence="2" id="KW-0560">Oxidoreductase</keyword>
<gene>
    <name evidence="3" type="ORF">AFM12_08215</name>
</gene>
<evidence type="ECO:0000313" key="3">
    <source>
        <dbReference type="EMBL" id="KPM48586.1"/>
    </source>
</evidence>
<dbReference type="InterPro" id="IPR051122">
    <property type="entry name" value="SDR_DHRS6-like"/>
</dbReference>
<dbReference type="InterPro" id="IPR036291">
    <property type="entry name" value="NAD(P)-bd_dom_sf"/>
</dbReference>
<protein>
    <submittedName>
        <fullName evidence="3">Short-chain dehydrogenase</fullName>
    </submittedName>
</protein>
<evidence type="ECO:0000256" key="1">
    <source>
        <dbReference type="ARBA" id="ARBA00006484"/>
    </source>
</evidence>
<dbReference type="PRINTS" id="PR00080">
    <property type="entry name" value="SDRFAMILY"/>
</dbReference>
<evidence type="ECO:0000313" key="4">
    <source>
        <dbReference type="Proteomes" id="UP000050454"/>
    </source>
</evidence>
<dbReference type="CDD" id="cd05233">
    <property type="entry name" value="SDR_c"/>
    <property type="match status" value="1"/>
</dbReference>
<dbReference type="PATRIC" id="fig|1605367.3.peg.3022"/>
<dbReference type="FunFam" id="3.40.50.720:FF:000084">
    <property type="entry name" value="Short-chain dehydrogenase reductase"/>
    <property type="match status" value="1"/>
</dbReference>
<dbReference type="GO" id="GO:0016491">
    <property type="term" value="F:oxidoreductase activity"/>
    <property type="evidence" value="ECO:0007669"/>
    <property type="project" value="UniProtKB-KW"/>
</dbReference>
<keyword evidence="4" id="KW-1185">Reference proteome</keyword>
<dbReference type="Gene3D" id="3.40.50.720">
    <property type="entry name" value="NAD(P)-binding Rossmann-like Domain"/>
    <property type="match status" value="1"/>
</dbReference>
<dbReference type="NCBIfam" id="NF005559">
    <property type="entry name" value="PRK07231.1"/>
    <property type="match status" value="1"/>
</dbReference>
<dbReference type="InterPro" id="IPR002347">
    <property type="entry name" value="SDR_fam"/>
</dbReference>
<evidence type="ECO:0000256" key="2">
    <source>
        <dbReference type="ARBA" id="ARBA00023002"/>
    </source>
</evidence>
<sequence>MFRLDKKVAIITGGASGIGLEISRSFAKQGAIVHIFELNMSQAEREADLIIAAGGQAYIHKVDVAVQAQVKKVMDKINAVQPIDILVNNAGIAHIGTAETTTEQDMDKIYNINVKGVYNCIHCVIPHFKKNGGGNIINMASVAATVAVPERFAYSMAKGAVLTMTIQVAKDFLKDNIRCNSISPARIHTPFVDGYIESKYPGREKEIFKKLSESQPIGRMGKPSEVAAMAVYLASNEAAFLTGADYLIDGGFVKLNTP</sequence>
<proteinExistence type="inferred from homology"/>
<dbReference type="RefSeq" id="WP_055146485.1">
    <property type="nucleotide sequence ID" value="NZ_CAKZPM010000041.1"/>
</dbReference>
<dbReference type="AlphaFoldDB" id="A0A0P7C803"/>
<comment type="similarity">
    <text evidence="1">Belongs to the short-chain dehydrogenases/reductases (SDR) family.</text>
</comment>
<dbReference type="InterPro" id="IPR020904">
    <property type="entry name" value="Sc_DH/Rdtase_CS"/>
</dbReference>
<dbReference type="PRINTS" id="PR00081">
    <property type="entry name" value="GDHRDH"/>
</dbReference>
<dbReference type="SUPFAM" id="SSF51735">
    <property type="entry name" value="NAD(P)-binding Rossmann-fold domains"/>
    <property type="match status" value="1"/>
</dbReference>
<dbReference type="Proteomes" id="UP000050454">
    <property type="component" value="Unassembled WGS sequence"/>
</dbReference>
<reference evidence="3 4" key="1">
    <citation type="submission" date="2015-07" db="EMBL/GenBank/DDBJ databases">
        <title>The draft genome sequence of Leadbetterella sp. JN14-9.</title>
        <authorList>
            <person name="Liu Y."/>
            <person name="Du J."/>
            <person name="Shao Z."/>
        </authorList>
    </citation>
    <scope>NUCLEOTIDE SEQUENCE [LARGE SCALE GENOMIC DNA]</scope>
    <source>
        <strain evidence="3 4">JN14-9</strain>
    </source>
</reference>
<dbReference type="PROSITE" id="PS00061">
    <property type="entry name" value="ADH_SHORT"/>
    <property type="match status" value="1"/>
</dbReference>
<dbReference type="PANTHER" id="PTHR43477:SF1">
    <property type="entry name" value="DIHYDROANTICAPSIN 7-DEHYDROGENASE"/>
    <property type="match status" value="1"/>
</dbReference>
<comment type="caution">
    <text evidence="3">The sequence shown here is derived from an EMBL/GenBank/DDBJ whole genome shotgun (WGS) entry which is preliminary data.</text>
</comment>
<dbReference type="Pfam" id="PF13561">
    <property type="entry name" value="adh_short_C2"/>
    <property type="match status" value="1"/>
</dbReference>
<accession>A0A0P7C803</accession>
<dbReference type="OrthoDB" id="9788235at2"/>